<sequence>MPFSSYCNGAFDPQQAQAMGLPVRLLHYGFLSLLSLTIVGALASTGIILTIALLIMPGAVAFLLTKRFGTMLVVSALVAVAASFAGVYLSFFIDSAPAPTIVLLMAVTFLAAFVCRHGFSIRGRIHAAE</sequence>
<name>I4Z3F6_9HYPH</name>
<protein>
    <submittedName>
        <fullName evidence="8">ABC-type Mn2+/Zn2+ transport system, permease component</fullName>
    </submittedName>
</protein>
<keyword evidence="6" id="KW-0813">Transport</keyword>
<dbReference type="eggNOG" id="COG1108">
    <property type="taxonomic scope" value="Bacteria"/>
</dbReference>
<evidence type="ECO:0000256" key="5">
    <source>
        <dbReference type="ARBA" id="ARBA00023136"/>
    </source>
</evidence>
<feature type="transmembrane region" description="Helical" evidence="7">
    <location>
        <begin position="97"/>
        <end position="115"/>
    </location>
</feature>
<proteinExistence type="inferred from homology"/>
<dbReference type="AlphaFoldDB" id="I4Z3F6"/>
<evidence type="ECO:0000256" key="7">
    <source>
        <dbReference type="SAM" id="Phobius"/>
    </source>
</evidence>
<accession>I4Z3F6</accession>
<comment type="similarity">
    <text evidence="2 6">Belongs to the ABC-3 integral membrane protein family.</text>
</comment>
<organism evidence="8 9">
    <name type="scientific">Microvirga lotononidis</name>
    <dbReference type="NCBI Taxonomy" id="864069"/>
    <lineage>
        <taxon>Bacteria</taxon>
        <taxon>Pseudomonadati</taxon>
        <taxon>Pseudomonadota</taxon>
        <taxon>Alphaproteobacteria</taxon>
        <taxon>Hyphomicrobiales</taxon>
        <taxon>Methylobacteriaceae</taxon>
        <taxon>Microvirga</taxon>
    </lineage>
</organism>
<gene>
    <name evidence="8" type="ORF">MicloDRAFT_00006510</name>
</gene>
<dbReference type="STRING" id="864069.MicloDRAFT_00006510"/>
<dbReference type="OrthoDB" id="9804300at2"/>
<dbReference type="SUPFAM" id="SSF81345">
    <property type="entry name" value="ABC transporter involved in vitamin B12 uptake, BtuC"/>
    <property type="match status" value="1"/>
</dbReference>
<keyword evidence="5 7" id="KW-0472">Membrane</keyword>
<dbReference type="Pfam" id="PF00950">
    <property type="entry name" value="ABC-3"/>
    <property type="match status" value="1"/>
</dbReference>
<dbReference type="GO" id="GO:0055085">
    <property type="term" value="P:transmembrane transport"/>
    <property type="evidence" value="ECO:0007669"/>
    <property type="project" value="InterPro"/>
</dbReference>
<keyword evidence="3 6" id="KW-0812">Transmembrane</keyword>
<keyword evidence="9" id="KW-1185">Reference proteome</keyword>
<dbReference type="PANTHER" id="PTHR30477">
    <property type="entry name" value="ABC-TRANSPORTER METAL-BINDING PROTEIN"/>
    <property type="match status" value="1"/>
</dbReference>
<feature type="transmembrane region" description="Helical" evidence="7">
    <location>
        <begin position="28"/>
        <end position="56"/>
    </location>
</feature>
<dbReference type="InterPro" id="IPR001626">
    <property type="entry name" value="ABC_TroCD"/>
</dbReference>
<dbReference type="EMBL" id="JH660636">
    <property type="protein sequence ID" value="EIM30748.1"/>
    <property type="molecule type" value="Genomic_DNA"/>
</dbReference>
<dbReference type="PANTHER" id="PTHR30477:SF24">
    <property type="entry name" value="IRON TRANSPORT SYSTEM MEMBRANE PROTEIN HI_0359-RELATED"/>
    <property type="match status" value="1"/>
</dbReference>
<evidence type="ECO:0000256" key="6">
    <source>
        <dbReference type="RuleBase" id="RU003943"/>
    </source>
</evidence>
<feature type="transmembrane region" description="Helical" evidence="7">
    <location>
        <begin position="68"/>
        <end position="91"/>
    </location>
</feature>
<evidence type="ECO:0000313" key="8">
    <source>
        <dbReference type="EMBL" id="EIM30748.1"/>
    </source>
</evidence>
<dbReference type="GO" id="GO:0010043">
    <property type="term" value="P:response to zinc ion"/>
    <property type="evidence" value="ECO:0007669"/>
    <property type="project" value="TreeGrafter"/>
</dbReference>
<evidence type="ECO:0000313" key="9">
    <source>
        <dbReference type="Proteomes" id="UP000003947"/>
    </source>
</evidence>
<reference evidence="8 9" key="1">
    <citation type="submission" date="2012-02" db="EMBL/GenBank/DDBJ databases">
        <title>Improved High-Quality Draft sequence of Microvirga sp. WSM3557.</title>
        <authorList>
            <consortium name="US DOE Joint Genome Institute"/>
            <person name="Lucas S."/>
            <person name="Han J."/>
            <person name="Lapidus A."/>
            <person name="Cheng J.-F."/>
            <person name="Goodwin L."/>
            <person name="Pitluck S."/>
            <person name="Peters L."/>
            <person name="Zhang X."/>
            <person name="Detter J.C."/>
            <person name="Han C."/>
            <person name="Tapia R."/>
            <person name="Land M."/>
            <person name="Hauser L."/>
            <person name="Kyrpides N."/>
            <person name="Ivanova N."/>
            <person name="Pagani I."/>
            <person name="Brau L."/>
            <person name="Yates R."/>
            <person name="O'Hara G."/>
            <person name="Rui T."/>
            <person name="Howieson J."/>
            <person name="Reeve W."/>
            <person name="Woyke T."/>
        </authorList>
    </citation>
    <scope>NUCLEOTIDE SEQUENCE [LARGE SCALE GENOMIC DNA]</scope>
    <source>
        <strain evidence="8 9">WSM3557</strain>
    </source>
</reference>
<dbReference type="Proteomes" id="UP000003947">
    <property type="component" value="Unassembled WGS sequence"/>
</dbReference>
<evidence type="ECO:0000256" key="2">
    <source>
        <dbReference type="ARBA" id="ARBA00008034"/>
    </source>
</evidence>
<keyword evidence="4 7" id="KW-1133">Transmembrane helix</keyword>
<dbReference type="GO" id="GO:0043190">
    <property type="term" value="C:ATP-binding cassette (ABC) transporter complex"/>
    <property type="evidence" value="ECO:0007669"/>
    <property type="project" value="InterPro"/>
</dbReference>
<evidence type="ECO:0000256" key="1">
    <source>
        <dbReference type="ARBA" id="ARBA00004141"/>
    </source>
</evidence>
<comment type="subcellular location">
    <subcellularLocation>
        <location evidence="6">Cell membrane</location>
        <topology evidence="6">Multi-pass membrane protein</topology>
    </subcellularLocation>
    <subcellularLocation>
        <location evidence="1">Membrane</location>
        <topology evidence="1">Multi-pass membrane protein</topology>
    </subcellularLocation>
</comment>
<evidence type="ECO:0000256" key="4">
    <source>
        <dbReference type="ARBA" id="ARBA00022989"/>
    </source>
</evidence>
<dbReference type="InterPro" id="IPR037294">
    <property type="entry name" value="ABC_BtuC-like"/>
</dbReference>
<dbReference type="Gene3D" id="1.10.3470.10">
    <property type="entry name" value="ABC transporter involved in vitamin B12 uptake, BtuC"/>
    <property type="match status" value="1"/>
</dbReference>
<dbReference type="HOGENOM" id="CLU_028808_5_2_5"/>
<dbReference type="PATRIC" id="fig|864069.3.peg.724"/>
<evidence type="ECO:0000256" key="3">
    <source>
        <dbReference type="ARBA" id="ARBA00022692"/>
    </source>
</evidence>